<comment type="caution">
    <text evidence="11">The sequence shown here is derived from an EMBL/GenBank/DDBJ whole genome shotgun (WGS) entry which is preliminary data.</text>
</comment>
<sequence>MMELIWISAAYLTGLLASRLSFPPLVGYLAAGYALNALGVAPLADLNHIAEIGIELLLFSVGLKLKPASLIRREVVSVGGAHLLMTTLISALVFFWLEQHITGGLVLGVSLAFSSTVLAIKVLEDNGELSSLHGRDVMSILILQDIVAIGLLAVAERKQPTQWALALFLLPLLRPLAHRILAASRSSELLLLLGVTLALAGGVAAENSGISADIGALLTGVMLANHTKINELTDRLWGLKELFLVAFFLQIGVSDLPSREQVFQALQLLALLPVQGALFFGLFLFAGLRARTAFVSTLALTTYSEFALITTRAVVDAKLLPAEWNAVISLAVAGSLAIAAPLNRYSHVLFSWFEPFLVRFEKKTGNPDRLPESFGVAEWLVIGMGRTGVSAYQALSAQEQRVVGLDADPTVLENLLAEGRRVVYGDAEDSELWSGLRLERMKGIVITVPDVETRLLAIAQLRKRGFKGRIGTLCYHYEEEQELKRVGADYVIHPLVEAGNQLAKHMLGGGN</sequence>
<keyword evidence="4" id="KW-0050">Antiport</keyword>
<feature type="transmembrane region" description="Helical" evidence="9">
    <location>
        <begin position="324"/>
        <end position="342"/>
    </location>
</feature>
<keyword evidence="6 9" id="KW-1133">Transmembrane helix</keyword>
<feature type="transmembrane region" description="Helical" evidence="9">
    <location>
        <begin position="135"/>
        <end position="155"/>
    </location>
</feature>
<evidence type="ECO:0000256" key="6">
    <source>
        <dbReference type="ARBA" id="ARBA00022989"/>
    </source>
</evidence>
<dbReference type="EMBL" id="LUUJ01000120">
    <property type="protein sequence ID" value="OAI11545.1"/>
    <property type="molecule type" value="Genomic_DNA"/>
</dbReference>
<protein>
    <submittedName>
        <fullName evidence="11">Potassium transporter KefC</fullName>
    </submittedName>
</protein>
<dbReference type="Gene3D" id="3.40.50.720">
    <property type="entry name" value="NAD(P)-binding Rossmann-like Domain"/>
    <property type="match status" value="1"/>
</dbReference>
<dbReference type="InterPro" id="IPR006153">
    <property type="entry name" value="Cation/H_exchanger_TM"/>
</dbReference>
<dbReference type="AlphaFoldDB" id="A0A177N102"/>
<feature type="transmembrane region" description="Helical" evidence="9">
    <location>
        <begin position="268"/>
        <end position="288"/>
    </location>
</feature>
<evidence type="ECO:0000256" key="9">
    <source>
        <dbReference type="SAM" id="Phobius"/>
    </source>
</evidence>
<dbReference type="Gene3D" id="1.20.1530.20">
    <property type="match status" value="1"/>
</dbReference>
<feature type="transmembrane region" description="Helical" evidence="9">
    <location>
        <begin position="75"/>
        <end position="97"/>
    </location>
</feature>
<evidence type="ECO:0000313" key="11">
    <source>
        <dbReference type="EMBL" id="OAI11545.1"/>
    </source>
</evidence>
<dbReference type="Pfam" id="PF00999">
    <property type="entry name" value="Na_H_Exchanger"/>
    <property type="match status" value="1"/>
</dbReference>
<dbReference type="RefSeq" id="WP_064042280.1">
    <property type="nucleotide sequence ID" value="NZ_LUUJ01000120.1"/>
</dbReference>
<evidence type="ECO:0000313" key="12">
    <source>
        <dbReference type="Proteomes" id="UP000077857"/>
    </source>
</evidence>
<dbReference type="GO" id="GO:1902600">
    <property type="term" value="P:proton transmembrane transport"/>
    <property type="evidence" value="ECO:0007669"/>
    <property type="project" value="InterPro"/>
</dbReference>
<organism evidence="11 12">
    <name type="scientific">Methylomonas koyamae</name>
    <dbReference type="NCBI Taxonomy" id="702114"/>
    <lineage>
        <taxon>Bacteria</taxon>
        <taxon>Pseudomonadati</taxon>
        <taxon>Pseudomonadota</taxon>
        <taxon>Gammaproteobacteria</taxon>
        <taxon>Methylococcales</taxon>
        <taxon>Methylococcaceae</taxon>
        <taxon>Methylomonas</taxon>
    </lineage>
</organism>
<feature type="domain" description="RCK N-terminal" evidence="10">
    <location>
        <begin position="376"/>
        <end position="492"/>
    </location>
</feature>
<name>A0A177N102_9GAMM</name>
<dbReference type="InterPro" id="IPR038770">
    <property type="entry name" value="Na+/solute_symporter_sf"/>
</dbReference>
<evidence type="ECO:0000256" key="8">
    <source>
        <dbReference type="ARBA" id="ARBA00023136"/>
    </source>
</evidence>
<gene>
    <name evidence="11" type="ORF">A1507_20190</name>
</gene>
<dbReference type="InterPro" id="IPR036291">
    <property type="entry name" value="NAD(P)-bd_dom_sf"/>
</dbReference>
<evidence type="ECO:0000256" key="7">
    <source>
        <dbReference type="ARBA" id="ARBA00023065"/>
    </source>
</evidence>
<evidence type="ECO:0000256" key="3">
    <source>
        <dbReference type="ARBA" id="ARBA00022448"/>
    </source>
</evidence>
<evidence type="ECO:0000256" key="5">
    <source>
        <dbReference type="ARBA" id="ARBA00022692"/>
    </source>
</evidence>
<dbReference type="GO" id="GO:0016020">
    <property type="term" value="C:membrane"/>
    <property type="evidence" value="ECO:0007669"/>
    <property type="project" value="UniProtKB-SubCell"/>
</dbReference>
<keyword evidence="5 9" id="KW-0812">Transmembrane</keyword>
<dbReference type="InterPro" id="IPR003148">
    <property type="entry name" value="RCK_N"/>
</dbReference>
<comment type="similarity">
    <text evidence="2">Belongs to the monovalent cation:proton antiporter 2 (CPA2) transporter (TC 2.A.37) family.</text>
</comment>
<reference evidence="11 12" key="1">
    <citation type="submission" date="2016-03" db="EMBL/GenBank/DDBJ databases">
        <authorList>
            <person name="Ploux O."/>
        </authorList>
    </citation>
    <scope>NUCLEOTIDE SEQUENCE [LARGE SCALE GENOMIC DNA]</scope>
    <source>
        <strain evidence="11 12">R-45378</strain>
    </source>
</reference>
<dbReference type="GO" id="GO:0015297">
    <property type="term" value="F:antiporter activity"/>
    <property type="evidence" value="ECO:0007669"/>
    <property type="project" value="UniProtKB-KW"/>
</dbReference>
<comment type="subcellular location">
    <subcellularLocation>
        <location evidence="1">Membrane</location>
        <topology evidence="1">Multi-pass membrane protein</topology>
    </subcellularLocation>
</comment>
<feature type="transmembrane region" description="Helical" evidence="9">
    <location>
        <begin position="103"/>
        <end position="123"/>
    </location>
</feature>
<dbReference type="GO" id="GO:0006813">
    <property type="term" value="P:potassium ion transport"/>
    <property type="evidence" value="ECO:0007669"/>
    <property type="project" value="InterPro"/>
</dbReference>
<keyword evidence="3" id="KW-0813">Transport</keyword>
<dbReference type="PROSITE" id="PS51201">
    <property type="entry name" value="RCK_N"/>
    <property type="match status" value="1"/>
</dbReference>
<dbReference type="PANTHER" id="PTHR42751:SF1">
    <property type="entry name" value="CATION_PROTON ANTIPORTER YBAL-RELATED"/>
    <property type="match status" value="1"/>
</dbReference>
<evidence type="ECO:0000259" key="10">
    <source>
        <dbReference type="PROSITE" id="PS51201"/>
    </source>
</evidence>
<dbReference type="PANTHER" id="PTHR42751">
    <property type="entry name" value="SODIUM/HYDROGEN EXCHANGER FAMILY/TRKA DOMAIN PROTEIN"/>
    <property type="match status" value="1"/>
</dbReference>
<evidence type="ECO:0000256" key="4">
    <source>
        <dbReference type="ARBA" id="ARBA00022449"/>
    </source>
</evidence>
<dbReference type="Proteomes" id="UP000077857">
    <property type="component" value="Unassembled WGS sequence"/>
</dbReference>
<accession>A0A177N102</accession>
<proteinExistence type="inferred from homology"/>
<dbReference type="OrthoDB" id="9781411at2"/>
<feature type="transmembrane region" description="Helical" evidence="9">
    <location>
        <begin position="237"/>
        <end position="256"/>
    </location>
</feature>
<keyword evidence="8 9" id="KW-0472">Membrane</keyword>
<evidence type="ECO:0000256" key="1">
    <source>
        <dbReference type="ARBA" id="ARBA00004141"/>
    </source>
</evidence>
<dbReference type="Pfam" id="PF02254">
    <property type="entry name" value="TrkA_N"/>
    <property type="match status" value="1"/>
</dbReference>
<keyword evidence="7" id="KW-0406">Ion transport</keyword>
<dbReference type="SUPFAM" id="SSF51735">
    <property type="entry name" value="NAD(P)-binding Rossmann-fold domains"/>
    <property type="match status" value="1"/>
</dbReference>
<evidence type="ECO:0000256" key="2">
    <source>
        <dbReference type="ARBA" id="ARBA00005551"/>
    </source>
</evidence>